<dbReference type="InterPro" id="IPR023401">
    <property type="entry name" value="ODC_N"/>
</dbReference>
<evidence type="ECO:0000313" key="3">
    <source>
        <dbReference type="EMBL" id="MXN99120.1"/>
    </source>
</evidence>
<organism evidence="3 4">
    <name type="scientific">Shinella zoogloeoides</name>
    <name type="common">Crabtreella saccharophila</name>
    <dbReference type="NCBI Taxonomy" id="352475"/>
    <lineage>
        <taxon>Bacteria</taxon>
        <taxon>Pseudomonadati</taxon>
        <taxon>Pseudomonadota</taxon>
        <taxon>Alphaproteobacteria</taxon>
        <taxon>Hyphomicrobiales</taxon>
        <taxon>Rhizobiaceae</taxon>
        <taxon>Shinella</taxon>
    </lineage>
</organism>
<dbReference type="Gene3D" id="3.40.50.720">
    <property type="entry name" value="NAD(P)-binding Rossmann-like Domain"/>
    <property type="match status" value="1"/>
</dbReference>
<evidence type="ECO:0000256" key="1">
    <source>
        <dbReference type="ARBA" id="ARBA00008903"/>
    </source>
</evidence>
<evidence type="ECO:0000313" key="4">
    <source>
        <dbReference type="Proteomes" id="UP000440304"/>
    </source>
</evidence>
<protein>
    <submittedName>
        <fullName evidence="3">Ornithine cyclodeaminase family protein</fullName>
    </submittedName>
</protein>
<dbReference type="GO" id="GO:0005737">
    <property type="term" value="C:cytoplasm"/>
    <property type="evidence" value="ECO:0007669"/>
    <property type="project" value="TreeGrafter"/>
</dbReference>
<dbReference type="Pfam" id="PF02423">
    <property type="entry name" value="OCD_Mu_crystall"/>
    <property type="match status" value="1"/>
</dbReference>
<dbReference type="PANTHER" id="PTHR13812">
    <property type="entry name" value="KETIMINE REDUCTASE MU-CRYSTALLIN"/>
    <property type="match status" value="1"/>
</dbReference>
<proteinExistence type="inferred from homology"/>
<evidence type="ECO:0000256" key="2">
    <source>
        <dbReference type="ARBA" id="ARBA00023027"/>
    </source>
</evidence>
<accession>A0A6N8T975</accession>
<dbReference type="SUPFAM" id="SSF51735">
    <property type="entry name" value="NAD(P)-binding Rossmann-fold domains"/>
    <property type="match status" value="1"/>
</dbReference>
<comment type="similarity">
    <text evidence="1">Belongs to the ornithine cyclodeaminase/mu-crystallin family.</text>
</comment>
<sequence length="344" mass="36229">MDVENRTARHLSPRTTLVLSRSQIEGLVTMAEVVEAVEAAHADISRGAAAQPAAVAMTLPSGTGTFLAMPALADRQGLAAVKLLADIPDNTARSLPMQRSVALLISQETGAPVAIFHGQIPTRIRTAAASAVATRHLSRADSRVLGLIGAGDLAVEHVRAIQEVRPIERVVVWSRSPATVARFIERVGRDYPDLALEAATAPEEVFAKADIVCTLTPSREPHVKGAWFKSGQHINAVGAPPRPDHREIDSAGMARARVFLDSVPMAMHDSGDLLLAIAEGAITAEQASTEIGDVITGATKGRTATDEITLFNSVGLAIQDLAIGDLIVAKAREKGIGLEIDLTA</sequence>
<name>A0A6N8T975_SHIZO</name>
<dbReference type="Gene3D" id="3.30.1780.10">
    <property type="entry name" value="ornithine cyclodeaminase, domain 1"/>
    <property type="match status" value="1"/>
</dbReference>
<dbReference type="GO" id="GO:0019752">
    <property type="term" value="P:carboxylic acid metabolic process"/>
    <property type="evidence" value="ECO:0007669"/>
    <property type="project" value="UniProtKB-ARBA"/>
</dbReference>
<dbReference type="FunFam" id="3.40.50.720:FF:000311">
    <property type="entry name" value="Ornithine cyclodeaminase"/>
    <property type="match status" value="1"/>
</dbReference>
<dbReference type="GO" id="GO:0016491">
    <property type="term" value="F:oxidoreductase activity"/>
    <property type="evidence" value="ECO:0007669"/>
    <property type="project" value="UniProtKB-ARBA"/>
</dbReference>
<comment type="caution">
    <text evidence="3">The sequence shown here is derived from an EMBL/GenBank/DDBJ whole genome shotgun (WGS) entry which is preliminary data.</text>
</comment>
<dbReference type="Proteomes" id="UP000440304">
    <property type="component" value="Unassembled WGS sequence"/>
</dbReference>
<dbReference type="PIRSF" id="PIRSF001439">
    <property type="entry name" value="CryM"/>
    <property type="match status" value="1"/>
</dbReference>
<dbReference type="RefSeq" id="WP_160784564.1">
    <property type="nucleotide sequence ID" value="NZ_CP086610.1"/>
</dbReference>
<dbReference type="EMBL" id="WUML01000001">
    <property type="protein sequence ID" value="MXN99120.1"/>
    <property type="molecule type" value="Genomic_DNA"/>
</dbReference>
<dbReference type="AlphaFoldDB" id="A0A6N8T975"/>
<dbReference type="OrthoDB" id="9801817at2"/>
<gene>
    <name evidence="3" type="ORF">GR156_02280</name>
</gene>
<reference evidence="3 4" key="1">
    <citation type="submission" date="2019-12" db="EMBL/GenBank/DDBJ databases">
        <title>Shinella granuli gen. nov., sp. nov., and proposal of the reclassification of Zoogloea ramigera ATCC 19623 as Shinella zoogloeoides sp. nov.</title>
        <authorList>
            <person name="Gao J."/>
        </authorList>
    </citation>
    <scope>NUCLEOTIDE SEQUENCE [LARGE SCALE GENOMIC DNA]</scope>
    <source>
        <strain evidence="3 4">DSM 287</strain>
    </source>
</reference>
<keyword evidence="2" id="KW-0520">NAD</keyword>
<dbReference type="InterPro" id="IPR036291">
    <property type="entry name" value="NAD(P)-bd_dom_sf"/>
</dbReference>
<dbReference type="InterPro" id="IPR003462">
    <property type="entry name" value="ODC_Mu_crystall"/>
</dbReference>
<dbReference type="PANTHER" id="PTHR13812:SF19">
    <property type="entry name" value="KETIMINE REDUCTASE MU-CRYSTALLIN"/>
    <property type="match status" value="1"/>
</dbReference>